<feature type="transmembrane region" description="Helical" evidence="1">
    <location>
        <begin position="336"/>
        <end position="357"/>
    </location>
</feature>
<evidence type="ECO:0000313" key="3">
    <source>
        <dbReference type="Proteomes" id="UP000000254"/>
    </source>
</evidence>
<feature type="transmembrane region" description="Helical" evidence="1">
    <location>
        <begin position="145"/>
        <end position="168"/>
    </location>
</feature>
<organism evidence="2 3">
    <name type="scientific">Staphylothermus marinus (strain ATCC 43588 / DSM 3639 / JCM 9404 / F1)</name>
    <dbReference type="NCBI Taxonomy" id="399550"/>
    <lineage>
        <taxon>Archaea</taxon>
        <taxon>Thermoproteota</taxon>
        <taxon>Thermoprotei</taxon>
        <taxon>Desulfurococcales</taxon>
        <taxon>Desulfurococcaceae</taxon>
        <taxon>Staphylothermus</taxon>
    </lineage>
</organism>
<dbReference type="RefSeq" id="WP_011839705.1">
    <property type="nucleotide sequence ID" value="NC_009033.1"/>
</dbReference>
<proteinExistence type="predicted"/>
<feature type="transmembrane region" description="Helical" evidence="1">
    <location>
        <begin position="363"/>
        <end position="384"/>
    </location>
</feature>
<evidence type="ECO:0000313" key="2">
    <source>
        <dbReference type="EMBL" id="ABN70511.1"/>
    </source>
</evidence>
<reference evidence="3" key="1">
    <citation type="journal article" date="2009" name="BMC Genomics">
        <title>The complete genome sequence of Staphylothermus marinus reveals differences in sulfur metabolism among heterotrophic Crenarchaeota.</title>
        <authorList>
            <person name="Anderson I.J."/>
            <person name="Dharmarajan L."/>
            <person name="Rodriguez J."/>
            <person name="Hooper S."/>
            <person name="Porat I."/>
            <person name="Ulrich L.E."/>
            <person name="Elkins J.G."/>
            <person name="Mavromatis K."/>
            <person name="Sun H."/>
            <person name="Land M."/>
            <person name="Lapidus A."/>
            <person name="Lucas S."/>
            <person name="Barry K."/>
            <person name="Huber H."/>
            <person name="Zhulin I.B."/>
            <person name="Whitman W.B."/>
            <person name="Mukhopadhyay B."/>
            <person name="Woese C."/>
            <person name="Bristow J."/>
            <person name="Kyrpides N."/>
        </authorList>
    </citation>
    <scope>NUCLEOTIDE SEQUENCE [LARGE SCALE GENOMIC DNA]</scope>
    <source>
        <strain evidence="3">ATCC 43588 / DSM 3639 / JCM 9404 / F1</strain>
    </source>
</reference>
<keyword evidence="3" id="KW-1185">Reference proteome</keyword>
<evidence type="ECO:0000256" key="1">
    <source>
        <dbReference type="SAM" id="Phobius"/>
    </source>
</evidence>
<dbReference type="eggNOG" id="arCOG07491">
    <property type="taxonomic scope" value="Archaea"/>
</dbReference>
<protein>
    <recommendedName>
        <fullName evidence="4">MFS transporter</fullName>
    </recommendedName>
</protein>
<dbReference type="OrthoDB" id="31486at2157"/>
<dbReference type="InterPro" id="IPR036259">
    <property type="entry name" value="MFS_trans_sf"/>
</dbReference>
<feature type="transmembrane region" description="Helical" evidence="1">
    <location>
        <begin position="422"/>
        <end position="440"/>
    </location>
</feature>
<feature type="transmembrane region" description="Helical" evidence="1">
    <location>
        <begin position="396"/>
        <end position="416"/>
    </location>
</feature>
<accession>A3DPF1</accession>
<feature type="transmembrane region" description="Helical" evidence="1">
    <location>
        <begin position="174"/>
        <end position="195"/>
    </location>
</feature>
<dbReference type="SUPFAM" id="SSF103473">
    <property type="entry name" value="MFS general substrate transporter"/>
    <property type="match status" value="1"/>
</dbReference>
<dbReference type="Proteomes" id="UP000000254">
    <property type="component" value="Chromosome"/>
</dbReference>
<dbReference type="GeneID" id="4906976"/>
<dbReference type="HOGENOM" id="CLU_603598_0_0_2"/>
<feature type="transmembrane region" description="Helical" evidence="1">
    <location>
        <begin position="216"/>
        <end position="238"/>
    </location>
</feature>
<keyword evidence="1" id="KW-0812">Transmembrane</keyword>
<dbReference type="KEGG" id="smr:Smar_1421"/>
<feature type="transmembrane region" description="Helical" evidence="1">
    <location>
        <begin position="250"/>
        <end position="270"/>
    </location>
</feature>
<evidence type="ECO:0008006" key="4">
    <source>
        <dbReference type="Google" id="ProtNLM"/>
    </source>
</evidence>
<dbReference type="EMBL" id="CP000575">
    <property type="protein sequence ID" value="ABN70511.1"/>
    <property type="molecule type" value="Genomic_DNA"/>
</dbReference>
<dbReference type="AlphaFoldDB" id="A3DPF1"/>
<sequence>MKSIATIKELSKGLSLVQLLFIFEAFFGSFYVSITRGITPIFLVRLGYQLKDLLFLNAMGGFLALLIAISLYNMPRIKISKTKIISALTIERVMWVLIYFLSPFRDLLPIIYGLALAAPLASSIFLNISMLSLFDEKDYRRVTSFRGAFGGIATIISQFINVTVLMLYSGIMKFMFLYSVAFIIGMFSPILMIFIPEIPVLQTTVLKTDVEVEIRVSNIFLLITMYLASISLLNIAWIPYLLNVFGVPDYYVAVIGLTQTLTSIISSIYWTNKSLKTYRSAMIIIGLIPILVSYTTIPTFHLLYAVLLGFANVGANFYASFSYASLIRKLGVYRAGIMLPAASYLALTIAGITGYFVGLNYSYVFILSAIYSLIGLSIAIFALPELSIVKSPYTRIYSRILYHTSIFGYSIIMYSLASTAKLVLKIIILLSALLLLYLIYKMIYYIIIISGGI</sequence>
<keyword evidence="1" id="KW-1133">Transmembrane helix</keyword>
<feature type="transmembrane region" description="Helical" evidence="1">
    <location>
        <begin position="54"/>
        <end position="72"/>
    </location>
</feature>
<feature type="transmembrane region" description="Helical" evidence="1">
    <location>
        <begin position="12"/>
        <end position="34"/>
    </location>
</feature>
<feature type="transmembrane region" description="Helical" evidence="1">
    <location>
        <begin position="110"/>
        <end position="133"/>
    </location>
</feature>
<keyword evidence="1" id="KW-0472">Membrane</keyword>
<feature type="transmembrane region" description="Helical" evidence="1">
    <location>
        <begin position="84"/>
        <end position="104"/>
    </location>
</feature>
<name>A3DPF1_STAMF</name>
<dbReference type="STRING" id="399550.Smar_1421"/>
<gene>
    <name evidence="2" type="ordered locus">Smar_1421</name>
</gene>
<feature type="transmembrane region" description="Helical" evidence="1">
    <location>
        <begin position="277"/>
        <end position="297"/>
    </location>
</feature>
<reference evidence="2 3" key="2">
    <citation type="journal article" date="2009" name="Stand. Genomic Sci.">
        <title>Complete genome sequence of Staphylothermus marinus Stetter and Fiala 1986 type strain F1.</title>
        <authorList>
            <person name="Anderson I.J."/>
            <person name="Sun H."/>
            <person name="Lapidus A."/>
            <person name="Copeland A."/>
            <person name="Glavina Del Rio T."/>
            <person name="Tice H."/>
            <person name="Dalin E."/>
            <person name="Lucas S."/>
            <person name="Barry K."/>
            <person name="Land M."/>
            <person name="Richardson P."/>
            <person name="Huber H."/>
            <person name="Kyrpides N.C."/>
        </authorList>
    </citation>
    <scope>NUCLEOTIDE SEQUENCE [LARGE SCALE GENOMIC DNA]</scope>
    <source>
        <strain evidence="3">ATCC 43588 / DSM 3639 / JCM 9404 / F1</strain>
    </source>
</reference>